<evidence type="ECO:0000256" key="15">
    <source>
        <dbReference type="ARBA" id="ARBA00023236"/>
    </source>
</evidence>
<dbReference type="InterPro" id="IPR006200">
    <property type="entry name" value="LexA"/>
</dbReference>
<dbReference type="InterPro" id="IPR002052">
    <property type="entry name" value="DNA_methylase_N6_adenine_CS"/>
</dbReference>
<dbReference type="Pfam" id="PF01726">
    <property type="entry name" value="LexA_DNA_bind"/>
    <property type="match status" value="1"/>
</dbReference>
<dbReference type="PANTHER" id="PTHR33841">
    <property type="entry name" value="DNA METHYLTRANSFERASE YEEA-RELATED"/>
    <property type="match status" value="1"/>
</dbReference>
<keyword evidence="2 17" id="KW-0678">Repressor</keyword>
<dbReference type="GO" id="GO:0004252">
    <property type="term" value="F:serine-type endopeptidase activity"/>
    <property type="evidence" value="ECO:0007669"/>
    <property type="project" value="UniProtKB-UniRule"/>
</dbReference>
<dbReference type="Pfam" id="PF07669">
    <property type="entry name" value="Eco57I"/>
    <property type="match status" value="1"/>
</dbReference>
<dbReference type="Proteomes" id="UP000183192">
    <property type="component" value="Unassembled WGS sequence"/>
</dbReference>
<feature type="domain" description="Peptidase S24/S26A/S26B/S26C" evidence="19">
    <location>
        <begin position="79"/>
        <end position="192"/>
    </location>
</feature>
<dbReference type="PRINTS" id="PR00726">
    <property type="entry name" value="LEXASERPTASE"/>
</dbReference>
<dbReference type="SUPFAM" id="SSF46785">
    <property type="entry name" value="Winged helix' DNA-binding domain"/>
    <property type="match status" value="1"/>
</dbReference>
<reference evidence="23 24" key="1">
    <citation type="journal article" date="2016" name="Environ. Microbiol.">
        <title>Genomic resolution of a cold subsurface aquifer community provides metabolic insights for novel microbes adapted to high CO concentrations.</title>
        <authorList>
            <person name="Probst A.J."/>
            <person name="Castelle C.J."/>
            <person name="Singh A."/>
            <person name="Brown C.T."/>
            <person name="Anantharaman K."/>
            <person name="Sharon I."/>
            <person name="Hug L.A."/>
            <person name="Burstein D."/>
            <person name="Emerson J.B."/>
            <person name="Thomas B.C."/>
            <person name="Banfield J.F."/>
        </authorList>
    </citation>
    <scope>NUCLEOTIDE SEQUENCE [LARGE SCALE GENOMIC DNA]</scope>
    <source>
        <strain evidence="23">CG1_02_37_44</strain>
    </source>
</reference>
<evidence type="ECO:0000256" key="7">
    <source>
        <dbReference type="ARBA" id="ARBA00022747"/>
    </source>
</evidence>
<keyword evidence="4" id="KW-0808">Transferase</keyword>
<feature type="domain" description="TaqI-like C-terminal specificity" evidence="22">
    <location>
        <begin position="713"/>
        <end position="836"/>
    </location>
</feature>
<feature type="DNA-binding region" description="H-T-H motif" evidence="17">
    <location>
        <begin position="28"/>
        <end position="48"/>
    </location>
</feature>
<keyword evidence="14 17" id="KW-0234">DNA repair</keyword>
<evidence type="ECO:0000256" key="2">
    <source>
        <dbReference type="ARBA" id="ARBA00022491"/>
    </source>
</evidence>
<dbReference type="PROSITE" id="PS00092">
    <property type="entry name" value="N6_MTASE"/>
    <property type="match status" value="1"/>
</dbReference>
<accession>A0A1J4T8H9</accession>
<keyword evidence="15 17" id="KW-0742">SOS response</keyword>
<feature type="active site" description="For autocatalytic cleavage activity" evidence="17">
    <location>
        <position position="159"/>
    </location>
</feature>
<evidence type="ECO:0000256" key="16">
    <source>
        <dbReference type="ARBA" id="ARBA00047942"/>
    </source>
</evidence>
<dbReference type="Gene3D" id="2.10.109.10">
    <property type="entry name" value="Umud Fragment, subunit A"/>
    <property type="match status" value="1"/>
</dbReference>
<proteinExistence type="inferred from homology"/>
<name>A0A1J4T8H9_9BACT</name>
<evidence type="ECO:0000256" key="3">
    <source>
        <dbReference type="ARBA" id="ARBA00022603"/>
    </source>
</evidence>
<dbReference type="GO" id="GO:0009007">
    <property type="term" value="F:site-specific DNA-methyltransferase (adenine-specific) activity"/>
    <property type="evidence" value="ECO:0007669"/>
    <property type="project" value="UniProtKB-EC"/>
</dbReference>
<dbReference type="InterPro" id="IPR006199">
    <property type="entry name" value="LexA_DNA-bd_dom"/>
</dbReference>
<dbReference type="GO" id="GO:0009432">
    <property type="term" value="P:SOS response"/>
    <property type="evidence" value="ECO:0007669"/>
    <property type="project" value="UniProtKB-UniRule"/>
</dbReference>
<evidence type="ECO:0000259" key="20">
    <source>
        <dbReference type="Pfam" id="PF01726"/>
    </source>
</evidence>
<evidence type="ECO:0000256" key="13">
    <source>
        <dbReference type="ARBA" id="ARBA00023163"/>
    </source>
</evidence>
<feature type="domain" description="LexA repressor DNA-binding" evidence="20">
    <location>
        <begin position="5"/>
        <end position="65"/>
    </location>
</feature>
<evidence type="ECO:0000256" key="14">
    <source>
        <dbReference type="ARBA" id="ARBA00023204"/>
    </source>
</evidence>
<dbReference type="GO" id="GO:0006281">
    <property type="term" value="P:DNA repair"/>
    <property type="evidence" value="ECO:0007669"/>
    <property type="project" value="UniProtKB-UniRule"/>
</dbReference>
<evidence type="ECO:0000259" key="21">
    <source>
        <dbReference type="Pfam" id="PF07669"/>
    </source>
</evidence>
<dbReference type="Pfam" id="PF12950">
    <property type="entry name" value="TaqI_C"/>
    <property type="match status" value="1"/>
</dbReference>
<dbReference type="PANTHER" id="PTHR33841:SF1">
    <property type="entry name" value="DNA METHYLTRANSFERASE A"/>
    <property type="match status" value="1"/>
</dbReference>
<comment type="catalytic activity">
    <reaction evidence="16">
        <text>a 2'-deoxyadenosine in DNA + S-adenosyl-L-methionine = an N(6)-methyl-2'-deoxyadenosine in DNA + S-adenosyl-L-homocysteine + H(+)</text>
        <dbReference type="Rhea" id="RHEA:15197"/>
        <dbReference type="Rhea" id="RHEA-COMP:12418"/>
        <dbReference type="Rhea" id="RHEA-COMP:12419"/>
        <dbReference type="ChEBI" id="CHEBI:15378"/>
        <dbReference type="ChEBI" id="CHEBI:57856"/>
        <dbReference type="ChEBI" id="CHEBI:59789"/>
        <dbReference type="ChEBI" id="CHEBI:90615"/>
        <dbReference type="ChEBI" id="CHEBI:90616"/>
        <dbReference type="EC" id="2.1.1.72"/>
    </reaction>
</comment>
<keyword evidence="3" id="KW-0489">Methyltransferase</keyword>
<evidence type="ECO:0000256" key="12">
    <source>
        <dbReference type="ARBA" id="ARBA00023125"/>
    </source>
</evidence>
<evidence type="ECO:0000256" key="1">
    <source>
        <dbReference type="ARBA" id="ARBA00007484"/>
    </source>
</evidence>
<dbReference type="SUPFAM" id="SSF53335">
    <property type="entry name" value="S-adenosyl-L-methionine-dependent methyltransferases"/>
    <property type="match status" value="1"/>
</dbReference>
<evidence type="ECO:0000256" key="5">
    <source>
        <dbReference type="ARBA" id="ARBA00022691"/>
    </source>
</evidence>
<dbReference type="InterPro" id="IPR015927">
    <property type="entry name" value="Peptidase_S24_S26A/B/C"/>
</dbReference>
<sequence length="892" mass="103118">MPTPTKRQKQILDFIGEYIKKHSISPTFEEIKKHFRLSALSTVHQHVEALIKKDFLIKNNNLSRGLELKTKSEDIVGIPLLGTIAAGQPIEVFEEYETITVPKNLLSKSGEHFVLKVRGNSMIQEGIFDGDNVVIRKQNTAENGDTVVALINDNEVTLKKIYKIVGGFKLQPANPTIPAITVKQIIVQGKVISVMRNYETRRNLDQILNLFTFNDELKQLIIKAQEEIKTNFIPNKEFEIWQKTENKPDQDKFCLETGYTFLNELILLWVCKDKCLLNFEIIQSWQQLMSLKQEARQIYSHIFTNNIFDWYKPSDFFLQEITNAFNKYNFAQIDRDILGKLYEQFITREERKKLGQFYTPEVVIDYILDQTGYTSNIEDKKIIDISCGSGGFTTRAANRLINKLKKIADKELIINKVINSIYGLDINPFACYLAETNILVQLLDIIVEAKQNNPKYQVPKIKIFQTNTIETPSLLNAEEQEIKDIKNKAGKFVDGFDFVVGNPPYLEAKKMDKETKKLCTNTCPTIASGAFDLFVCFIDKGLRLLKNGGEFGYIIPNKFLIANYAKKMREELLNKYSIKEIIDVSECEVFENVSVYPVILIIDNKKPKNNSIIKTAKKISSTADLKNKNFDNSIIKQEAYKRDDFVFFILPNDKKQNSLLVKLLSNQYKTLDNYLTIKWTISFHASGLREKFLFPKNPQSEYAKKLIGGKSFAGNDDINRYKLKWGGWWIDYNVELAKKHKNQLPPKSLFEQEKLIICQNALRLRATYDDKNFYCKDTFFVASLNDNLKNDFNLKFFLALLNSKLLHYYYGNIYKGTHVAGGYLHYLIGYLYSLPIAKPTKKQQSDIVVLVEKILKSTDEKEFSKTDKDIDQLIYNLYELNEEEIKIVNSFI</sequence>
<dbReference type="CDD" id="cd02440">
    <property type="entry name" value="AdoMet_MTases"/>
    <property type="match status" value="1"/>
</dbReference>
<dbReference type="InterPro" id="IPR036388">
    <property type="entry name" value="WH-like_DNA-bd_sf"/>
</dbReference>
<dbReference type="InterPro" id="IPR050953">
    <property type="entry name" value="N4_N6_ade-DNA_methylase"/>
</dbReference>
<keyword evidence="5" id="KW-0949">S-adenosyl-L-methionine</keyword>
<feature type="site" description="Cleavage; by autolysis" evidence="17">
    <location>
        <begin position="86"/>
        <end position="87"/>
    </location>
</feature>
<evidence type="ECO:0000256" key="9">
    <source>
        <dbReference type="ARBA" id="ARBA00022801"/>
    </source>
</evidence>
<dbReference type="EMBL" id="MNUU01000038">
    <property type="protein sequence ID" value="OIO07673.1"/>
    <property type="molecule type" value="Genomic_DNA"/>
</dbReference>
<comment type="catalytic activity">
    <reaction evidence="17">
        <text>Hydrolysis of Ala-|-Gly bond in repressor LexA.</text>
        <dbReference type="EC" id="3.4.21.88"/>
    </reaction>
</comment>
<dbReference type="GO" id="GO:0032259">
    <property type="term" value="P:methylation"/>
    <property type="evidence" value="ECO:0007669"/>
    <property type="project" value="UniProtKB-KW"/>
</dbReference>
<keyword evidence="7" id="KW-0680">Restriction system</keyword>
<evidence type="ECO:0000256" key="8">
    <source>
        <dbReference type="ARBA" id="ARBA00022763"/>
    </source>
</evidence>
<dbReference type="SUPFAM" id="SSF51306">
    <property type="entry name" value="LexA/Signal peptidase"/>
    <property type="match status" value="1"/>
</dbReference>
<dbReference type="AlphaFoldDB" id="A0A1J4T8H9"/>
<evidence type="ECO:0000256" key="6">
    <source>
        <dbReference type="ARBA" id="ARBA00022705"/>
    </source>
</evidence>
<comment type="similarity">
    <text evidence="1 17 18">Belongs to the peptidase S24 family.</text>
</comment>
<dbReference type="GO" id="GO:0006260">
    <property type="term" value="P:DNA replication"/>
    <property type="evidence" value="ECO:0007669"/>
    <property type="project" value="UniProtKB-UniRule"/>
</dbReference>
<dbReference type="STRING" id="1805146.AUJ27_02060"/>
<keyword evidence="12 17" id="KW-0238">DNA-binding</keyword>
<dbReference type="EC" id="3.4.21.88" evidence="17"/>
<dbReference type="Gene3D" id="3.40.50.150">
    <property type="entry name" value="Vaccinia Virus protein VP39"/>
    <property type="match status" value="1"/>
</dbReference>
<gene>
    <name evidence="17" type="primary">lexA</name>
    <name evidence="23" type="ORF">AUJ27_02060</name>
</gene>
<dbReference type="InterPro" id="IPR029063">
    <property type="entry name" value="SAM-dependent_MTases_sf"/>
</dbReference>
<protein>
    <recommendedName>
        <fullName evidence="17">LexA repressor</fullName>
        <ecNumber evidence="17">3.4.21.88</ecNumber>
    </recommendedName>
</protein>
<dbReference type="SUPFAM" id="SSF116734">
    <property type="entry name" value="DNA methylase specificity domain"/>
    <property type="match status" value="1"/>
</dbReference>
<dbReference type="InterPro" id="IPR011639">
    <property type="entry name" value="MethylTrfase_TaqI-like_dom"/>
</dbReference>
<dbReference type="PRINTS" id="PR00507">
    <property type="entry name" value="N12N6MTFRASE"/>
</dbReference>
<evidence type="ECO:0000256" key="17">
    <source>
        <dbReference type="HAMAP-Rule" id="MF_00015"/>
    </source>
</evidence>
<dbReference type="InterPro" id="IPR036286">
    <property type="entry name" value="LexA/Signal_pep-like_sf"/>
</dbReference>
<organism evidence="23 24">
    <name type="scientific">Candidatus Falkowbacteria bacterium CG1_02_37_44</name>
    <dbReference type="NCBI Taxonomy" id="1805146"/>
    <lineage>
        <taxon>Bacteria</taxon>
        <taxon>Candidatus Falkowiibacteriota</taxon>
    </lineage>
</organism>
<keyword evidence="10 17" id="KW-0068">Autocatalytic cleavage</keyword>
<dbReference type="GO" id="GO:0009307">
    <property type="term" value="P:DNA restriction-modification system"/>
    <property type="evidence" value="ECO:0007669"/>
    <property type="project" value="UniProtKB-KW"/>
</dbReference>
<evidence type="ECO:0000256" key="18">
    <source>
        <dbReference type="RuleBase" id="RU003991"/>
    </source>
</evidence>
<dbReference type="Gene3D" id="1.10.10.10">
    <property type="entry name" value="Winged helix-like DNA-binding domain superfamily/Winged helix DNA-binding domain"/>
    <property type="match status" value="1"/>
</dbReference>
<dbReference type="InterPro" id="IPR039418">
    <property type="entry name" value="LexA-like"/>
</dbReference>
<evidence type="ECO:0000256" key="10">
    <source>
        <dbReference type="ARBA" id="ARBA00022813"/>
    </source>
</evidence>
<evidence type="ECO:0000256" key="4">
    <source>
        <dbReference type="ARBA" id="ARBA00022679"/>
    </source>
</evidence>
<feature type="domain" description="Type II methyltransferase M.TaqI-like" evidence="21">
    <location>
        <begin position="419"/>
        <end position="590"/>
    </location>
</feature>
<evidence type="ECO:0000256" key="11">
    <source>
        <dbReference type="ARBA" id="ARBA00023015"/>
    </source>
</evidence>
<comment type="function">
    <text evidence="17">Represses a number of genes involved in the response to DNA damage (SOS response), including recA and lexA. In the presence of single-stranded DNA, RecA interacts with LexA causing an autocatalytic cleavage which disrupts the DNA-binding part of LexA, leading to derepression of the SOS regulon and eventually DNA repair.</text>
</comment>
<feature type="active site" description="For autocatalytic cleavage activity" evidence="17">
    <location>
        <position position="121"/>
    </location>
</feature>
<evidence type="ECO:0000313" key="23">
    <source>
        <dbReference type="EMBL" id="OIO07673.1"/>
    </source>
</evidence>
<dbReference type="InterPro" id="IPR006197">
    <property type="entry name" value="Peptidase_S24_LexA"/>
</dbReference>
<keyword evidence="8 17" id="KW-0227">DNA damage</keyword>
<dbReference type="NCBIfam" id="TIGR00498">
    <property type="entry name" value="lexA"/>
    <property type="match status" value="1"/>
</dbReference>
<dbReference type="GO" id="GO:0006508">
    <property type="term" value="P:proteolysis"/>
    <property type="evidence" value="ECO:0007669"/>
    <property type="project" value="InterPro"/>
</dbReference>
<keyword evidence="9 17" id="KW-0378">Hydrolase</keyword>
<keyword evidence="13 17" id="KW-0804">Transcription</keyword>
<comment type="subunit">
    <text evidence="17">Homodimer.</text>
</comment>
<evidence type="ECO:0000313" key="24">
    <source>
        <dbReference type="Proteomes" id="UP000183192"/>
    </source>
</evidence>
<dbReference type="HAMAP" id="MF_00015">
    <property type="entry name" value="LexA"/>
    <property type="match status" value="1"/>
</dbReference>
<dbReference type="GO" id="GO:0045892">
    <property type="term" value="P:negative regulation of DNA-templated transcription"/>
    <property type="evidence" value="ECO:0007669"/>
    <property type="project" value="UniProtKB-UniRule"/>
</dbReference>
<dbReference type="CDD" id="cd06529">
    <property type="entry name" value="S24_LexA-like"/>
    <property type="match status" value="1"/>
</dbReference>
<comment type="caution">
    <text evidence="23">The sequence shown here is derived from an EMBL/GenBank/DDBJ whole genome shotgun (WGS) entry which is preliminary data.</text>
</comment>
<evidence type="ECO:0000259" key="22">
    <source>
        <dbReference type="Pfam" id="PF12950"/>
    </source>
</evidence>
<dbReference type="Pfam" id="PF00717">
    <property type="entry name" value="Peptidase_S24"/>
    <property type="match status" value="1"/>
</dbReference>
<keyword evidence="11 17" id="KW-0805">Transcription regulation</keyword>
<keyword evidence="6 17" id="KW-0235">DNA replication</keyword>
<evidence type="ECO:0000259" key="19">
    <source>
        <dbReference type="Pfam" id="PF00717"/>
    </source>
</evidence>
<dbReference type="GO" id="GO:0003677">
    <property type="term" value="F:DNA binding"/>
    <property type="evidence" value="ECO:0007669"/>
    <property type="project" value="UniProtKB-UniRule"/>
</dbReference>
<dbReference type="InterPro" id="IPR036390">
    <property type="entry name" value="WH_DNA-bd_sf"/>
</dbReference>
<dbReference type="InterPro" id="IPR025931">
    <property type="entry name" value="TaqI_C"/>
</dbReference>